<keyword evidence="5" id="KW-0539">Nucleus</keyword>
<dbReference type="OrthoDB" id="5857104at2759"/>
<feature type="compositionally biased region" description="Polar residues" evidence="7">
    <location>
        <begin position="1106"/>
        <end position="1119"/>
    </location>
</feature>
<dbReference type="GO" id="GO:0140658">
    <property type="term" value="F:ATP-dependent chromatin remodeler activity"/>
    <property type="evidence" value="ECO:0007669"/>
    <property type="project" value="TreeGrafter"/>
</dbReference>
<dbReference type="InterPro" id="IPR016197">
    <property type="entry name" value="Chromo-like_dom_sf"/>
</dbReference>
<reference evidence="10" key="1">
    <citation type="submission" date="2021-06" db="EMBL/GenBank/DDBJ databases">
        <authorList>
            <person name="Kallberg Y."/>
            <person name="Tangrot J."/>
            <person name="Rosling A."/>
        </authorList>
    </citation>
    <scope>NUCLEOTIDE SEQUENCE</scope>
    <source>
        <strain evidence="10">IA702</strain>
    </source>
</reference>
<evidence type="ECO:0000259" key="8">
    <source>
        <dbReference type="PROSITE" id="PS51192"/>
    </source>
</evidence>
<evidence type="ECO:0000256" key="3">
    <source>
        <dbReference type="ARBA" id="ARBA00022801"/>
    </source>
</evidence>
<dbReference type="Proteomes" id="UP000789572">
    <property type="component" value="Unassembled WGS sequence"/>
</dbReference>
<feature type="region of interest" description="Disordered" evidence="7">
    <location>
        <begin position="1261"/>
        <end position="1305"/>
    </location>
</feature>
<keyword evidence="4" id="KW-0067">ATP-binding</keyword>
<feature type="compositionally biased region" description="Polar residues" evidence="7">
    <location>
        <begin position="1005"/>
        <end position="1016"/>
    </location>
</feature>
<dbReference type="InterPro" id="IPR056616">
    <property type="entry name" value="Chromo_MIT1"/>
</dbReference>
<feature type="compositionally biased region" description="Polar residues" evidence="7">
    <location>
        <begin position="1051"/>
        <end position="1061"/>
    </location>
</feature>
<protein>
    <submittedName>
        <fullName evidence="10">4889_t:CDS:1</fullName>
    </submittedName>
</protein>
<feature type="compositionally biased region" description="Low complexity" evidence="7">
    <location>
        <begin position="1281"/>
        <end position="1297"/>
    </location>
</feature>
<dbReference type="Gene3D" id="3.40.50.300">
    <property type="entry name" value="P-loop containing nucleotide triphosphate hydrolases"/>
    <property type="match status" value="1"/>
</dbReference>
<proteinExistence type="predicted"/>
<dbReference type="GO" id="GO:0003682">
    <property type="term" value="F:chromatin binding"/>
    <property type="evidence" value="ECO:0007669"/>
    <property type="project" value="TreeGrafter"/>
</dbReference>
<dbReference type="SMART" id="SM00487">
    <property type="entry name" value="DEXDc"/>
    <property type="match status" value="1"/>
</dbReference>
<dbReference type="InterPro" id="IPR014001">
    <property type="entry name" value="Helicase_ATP-bd"/>
</dbReference>
<dbReference type="GO" id="GO:0042393">
    <property type="term" value="F:histone binding"/>
    <property type="evidence" value="ECO:0007669"/>
    <property type="project" value="TreeGrafter"/>
</dbReference>
<dbReference type="InterPro" id="IPR038718">
    <property type="entry name" value="SNF2-like_sf"/>
</dbReference>
<feature type="compositionally biased region" description="Polar residues" evidence="7">
    <location>
        <begin position="1173"/>
        <end position="1184"/>
    </location>
</feature>
<evidence type="ECO:0000256" key="4">
    <source>
        <dbReference type="ARBA" id="ARBA00022840"/>
    </source>
</evidence>
<feature type="domain" description="Helicase ATP-binding" evidence="8">
    <location>
        <begin position="163"/>
        <end position="335"/>
    </location>
</feature>
<dbReference type="GO" id="GO:0005524">
    <property type="term" value="F:ATP binding"/>
    <property type="evidence" value="ECO:0007669"/>
    <property type="project" value="UniProtKB-KW"/>
</dbReference>
<evidence type="ECO:0000256" key="5">
    <source>
        <dbReference type="ARBA" id="ARBA00023242"/>
    </source>
</evidence>
<dbReference type="Pfam" id="PF00271">
    <property type="entry name" value="Helicase_C"/>
    <property type="match status" value="1"/>
</dbReference>
<feature type="region of interest" description="Disordered" evidence="7">
    <location>
        <begin position="952"/>
        <end position="1249"/>
    </location>
</feature>
<keyword evidence="11" id="KW-1185">Reference proteome</keyword>
<organism evidence="10 11">
    <name type="scientific">Paraglomus occultum</name>
    <dbReference type="NCBI Taxonomy" id="144539"/>
    <lineage>
        <taxon>Eukaryota</taxon>
        <taxon>Fungi</taxon>
        <taxon>Fungi incertae sedis</taxon>
        <taxon>Mucoromycota</taxon>
        <taxon>Glomeromycotina</taxon>
        <taxon>Glomeromycetes</taxon>
        <taxon>Paraglomerales</taxon>
        <taxon>Paraglomeraceae</taxon>
        <taxon>Paraglomus</taxon>
    </lineage>
</organism>
<evidence type="ECO:0000256" key="2">
    <source>
        <dbReference type="ARBA" id="ARBA00022741"/>
    </source>
</evidence>
<evidence type="ECO:0000256" key="1">
    <source>
        <dbReference type="ARBA" id="ARBA00004123"/>
    </source>
</evidence>
<dbReference type="InterPro" id="IPR027417">
    <property type="entry name" value="P-loop_NTPase"/>
</dbReference>
<feature type="domain" description="Helicase C-terminal" evidence="9">
    <location>
        <begin position="470"/>
        <end position="622"/>
    </location>
</feature>
<dbReference type="InterPro" id="IPR049730">
    <property type="entry name" value="SNF2/RAD54-like_C"/>
</dbReference>
<dbReference type="InterPro" id="IPR000330">
    <property type="entry name" value="SNF2_N"/>
</dbReference>
<feature type="compositionally biased region" description="Low complexity" evidence="7">
    <location>
        <begin position="1223"/>
        <end position="1238"/>
    </location>
</feature>
<dbReference type="SUPFAM" id="SSF52540">
    <property type="entry name" value="P-loop containing nucleoside triphosphate hydrolases"/>
    <property type="match status" value="2"/>
</dbReference>
<feature type="compositionally biased region" description="Polar residues" evidence="7">
    <location>
        <begin position="1261"/>
        <end position="1277"/>
    </location>
</feature>
<accession>A0A9N8VLN6</accession>
<dbReference type="PANTHER" id="PTHR45623">
    <property type="entry name" value="CHROMODOMAIN-HELICASE-DNA-BINDING PROTEIN 3-RELATED-RELATED"/>
    <property type="match status" value="1"/>
</dbReference>
<dbReference type="PROSITE" id="PS51194">
    <property type="entry name" value="HELICASE_CTER"/>
    <property type="match status" value="1"/>
</dbReference>
<feature type="region of interest" description="Disordered" evidence="7">
    <location>
        <begin position="721"/>
        <end position="768"/>
    </location>
</feature>
<evidence type="ECO:0000313" key="11">
    <source>
        <dbReference type="Proteomes" id="UP000789572"/>
    </source>
</evidence>
<name>A0A9N8VLN6_9GLOM</name>
<evidence type="ECO:0000256" key="7">
    <source>
        <dbReference type="SAM" id="MobiDB-lite"/>
    </source>
</evidence>
<keyword evidence="3" id="KW-0378">Hydrolase</keyword>
<dbReference type="SMART" id="SM00490">
    <property type="entry name" value="HELICc"/>
    <property type="match status" value="1"/>
</dbReference>
<feature type="compositionally biased region" description="Polar residues" evidence="7">
    <location>
        <begin position="1148"/>
        <end position="1165"/>
    </location>
</feature>
<feature type="compositionally biased region" description="Low complexity" evidence="7">
    <location>
        <begin position="953"/>
        <end position="968"/>
    </location>
</feature>
<sequence>HVTWVPERWINNVNSFMVRGFLKRYPDDPPRMEEALPEEWTKVDRVLDVEFKNGKTLYSVTFTKMDVDFHSVKEVKKAFIKWQGLHYDEACWEESIDTKKDLDFRNAYKARLENMKIKFPIIPPTIRKNRSRARQQFIEFKQQPPYIPYTLMDYQLEGVNWLLYQYQNQSSCLLADDMGLGKTIQVISFLSILHREHGVFPSLIVVPKSTAINWVREFKKWSPMLHVVEYHGEATSRQMIEKYELFPRGDKSLACHVVVTTYETMMGFPGVFARVPLWQVLVVDEAHRLKGGSTSLLFATLKKKIKLKHRVLLTGTPLQNNIEELFNLMNFLGLEDFEDPKEMAEAYGDLNKEQLEQLHVKLKPYFLRRSREQVLGFLPPKAEIIVPVQMTSLQKKLCKEILAKNVTLLQSILKKTQLGAGRRMSLHNILVELRKVLCHPYLIHGIEDTDIEDEDIVHKNLIEASGKLMLLQKMLLKLKERGHKVLIFSQYKMTLDVIEDFLVAEGWEYVRLDGDTSGDERQEMIDEFQAPGSDKFVFLLTTRAGGVGLNLTAADTVFIYDPDYNPHMDMQALSRVYRIGQEKKVLVFRFVTRASAEERIVQIGKRKLVLDHLIVEKMEEENLGANDVESIIRFGAESLFKDEADETPLKYDDKDIDKLLDRSHLVKEINNQEETKNLNGLAFARIWDTDKKDYAEFVDDEQEGQSEDIWEKLLEERLAHATVQESTPKGRGKRKRTKVINYYEQDVDQSPSAKRRRKKEKERAKEIDDEFVPNAEDTDISSSLGSDADLVTEHLPAIDLTDTDKENSPARPEHATPEMVNLHTYNNQPTQMYRGQAMMNQQQHINQEDHDQQQLAQAQLRAVVEAQVARAQAQAQLQAAQMTAAQVQAARLQAAQLQYYYPNNQQSAAWIEYQRQYTQRLVEIYEERHRRAVMQQSPPGIQQLVVSPTSFPSALQSSLESGQEQSSLTPTTSPQNTSGSEQERFSQISFIPSQNASSSEKEQEQTLPTSSQSASLSEKRQEQTSSTPFQSSLSPSSSGNNREKASPISLFPSQTTLPSSPSEKRQEQSSSVSSESILQSLPSGNDQDQSSPSPSQQSTQTEKMQEQTFPISSRNTLQSSEKKQDQPSSVSPDSILQSLPSGNDHDQSSPSTSQQFPVSSQTTFHSSEKGQDSSDSILQSLPSRNDQDQSSPSPSQQSTQTEKIQELMSSQTTLQSSEKRQEQSSSVSSDSILQSLPSGNDHDQSSPSLQVSIQAEKIQEQTFPTSPQNTPQPFTPENRQEQSSPTSSSPQQVTEPSLLPDSPPHHEVHVLIQQTPPPQVTLITPPPLRHTRRSARQREIDELLAFIEAIQQSDEPIKRRKRAMEAIYSKLQELSYDVDDYFKGRLENHDIDPAIIPSQVLVKNKRTTRNNGRGNTNIAKAVR</sequence>
<dbReference type="Gene3D" id="3.40.50.10810">
    <property type="entry name" value="Tandem AAA-ATPase domain"/>
    <property type="match status" value="1"/>
</dbReference>
<comment type="caution">
    <text evidence="10">The sequence shown here is derived from an EMBL/GenBank/DDBJ whole genome shotgun (WGS) entry which is preliminary data.</text>
</comment>
<dbReference type="GO" id="GO:0005634">
    <property type="term" value="C:nucleus"/>
    <property type="evidence" value="ECO:0007669"/>
    <property type="project" value="UniProtKB-SubCell"/>
</dbReference>
<feature type="coiled-coil region" evidence="6">
    <location>
        <begin position="863"/>
        <end position="890"/>
    </location>
</feature>
<dbReference type="EMBL" id="CAJVPJ010000024">
    <property type="protein sequence ID" value="CAG8459047.1"/>
    <property type="molecule type" value="Genomic_DNA"/>
</dbReference>
<dbReference type="GO" id="GO:0003677">
    <property type="term" value="F:DNA binding"/>
    <property type="evidence" value="ECO:0007669"/>
    <property type="project" value="TreeGrafter"/>
</dbReference>
<feature type="non-terminal residue" evidence="10">
    <location>
        <position position="1"/>
    </location>
</feature>
<dbReference type="GO" id="GO:0000785">
    <property type="term" value="C:chromatin"/>
    <property type="evidence" value="ECO:0007669"/>
    <property type="project" value="TreeGrafter"/>
</dbReference>
<comment type="subcellular location">
    <subcellularLocation>
        <location evidence="1">Nucleus</location>
    </subcellularLocation>
</comment>
<feature type="compositionally biased region" description="Polar residues" evidence="7">
    <location>
        <begin position="1126"/>
        <end position="1141"/>
    </location>
</feature>
<dbReference type="PANTHER" id="PTHR45623:SF17">
    <property type="entry name" value="CHROMODOMAIN-HELICASE-DNA-BINDING PROTEIN 3-RELATED"/>
    <property type="match status" value="1"/>
</dbReference>
<dbReference type="Pfam" id="PF00176">
    <property type="entry name" value="SNF2-rel_dom"/>
    <property type="match status" value="1"/>
</dbReference>
<gene>
    <name evidence="10" type="ORF">POCULU_LOCUS460</name>
</gene>
<evidence type="ECO:0000313" key="10">
    <source>
        <dbReference type="EMBL" id="CAG8459047.1"/>
    </source>
</evidence>
<evidence type="ECO:0000259" key="9">
    <source>
        <dbReference type="PROSITE" id="PS51194"/>
    </source>
</evidence>
<keyword evidence="2" id="KW-0547">Nucleotide-binding</keyword>
<evidence type="ECO:0000256" key="6">
    <source>
        <dbReference type="SAM" id="Coils"/>
    </source>
</evidence>
<dbReference type="Pfam" id="PF23615">
    <property type="entry name" value="Chromo_MIT1"/>
    <property type="match status" value="1"/>
</dbReference>
<keyword evidence="6" id="KW-0175">Coiled coil</keyword>
<dbReference type="GO" id="GO:0016887">
    <property type="term" value="F:ATP hydrolysis activity"/>
    <property type="evidence" value="ECO:0007669"/>
    <property type="project" value="TreeGrafter"/>
</dbReference>
<feature type="compositionally biased region" description="Low complexity" evidence="7">
    <location>
        <begin position="1023"/>
        <end position="1038"/>
    </location>
</feature>
<feature type="compositionally biased region" description="Polar residues" evidence="7">
    <location>
        <begin position="969"/>
        <end position="998"/>
    </location>
</feature>
<dbReference type="InterPro" id="IPR001650">
    <property type="entry name" value="Helicase_C-like"/>
</dbReference>
<dbReference type="Gene3D" id="2.40.50.40">
    <property type="match status" value="1"/>
</dbReference>
<feature type="compositionally biased region" description="Low complexity" evidence="7">
    <location>
        <begin position="1188"/>
        <end position="1201"/>
    </location>
</feature>
<dbReference type="CDD" id="cd18793">
    <property type="entry name" value="SF2_C_SNF"/>
    <property type="match status" value="1"/>
</dbReference>
<feature type="compositionally biased region" description="Low complexity" evidence="7">
    <location>
        <begin position="1068"/>
        <end position="1101"/>
    </location>
</feature>
<dbReference type="SUPFAM" id="SSF54160">
    <property type="entry name" value="Chromo domain-like"/>
    <property type="match status" value="1"/>
</dbReference>
<dbReference type="PROSITE" id="PS51192">
    <property type="entry name" value="HELICASE_ATP_BIND_1"/>
    <property type="match status" value="1"/>
</dbReference>